<dbReference type="PANTHER" id="PTHR31956">
    <property type="entry name" value="NON-SPECIFIC PHOSPHOLIPASE C4-RELATED"/>
    <property type="match status" value="1"/>
</dbReference>
<dbReference type="Pfam" id="PF04185">
    <property type="entry name" value="Phosphoesterase"/>
    <property type="match status" value="1"/>
</dbReference>
<comment type="caution">
    <text evidence="2">The sequence shown here is derived from an EMBL/GenBank/DDBJ whole genome shotgun (WGS) entry which is preliminary data.</text>
</comment>
<accession>A0A2T2XGA6</accession>
<keyword evidence="1" id="KW-0378">Hydrolase</keyword>
<dbReference type="GO" id="GO:0016788">
    <property type="term" value="F:hydrolase activity, acting on ester bonds"/>
    <property type="evidence" value="ECO:0007669"/>
    <property type="project" value="InterPro"/>
</dbReference>
<dbReference type="EMBL" id="PXYW01000019">
    <property type="protein sequence ID" value="PSR33529.1"/>
    <property type="molecule type" value="Genomic_DNA"/>
</dbReference>
<protein>
    <submittedName>
        <fullName evidence="2">Phosphoesterase</fullName>
    </submittedName>
</protein>
<organism evidence="2 3">
    <name type="scientific">Sulfobacillus benefaciens</name>
    <dbReference type="NCBI Taxonomy" id="453960"/>
    <lineage>
        <taxon>Bacteria</taxon>
        <taxon>Bacillati</taxon>
        <taxon>Bacillota</taxon>
        <taxon>Clostridia</taxon>
        <taxon>Eubacteriales</taxon>
        <taxon>Clostridiales Family XVII. Incertae Sedis</taxon>
        <taxon>Sulfobacillus</taxon>
    </lineage>
</organism>
<dbReference type="AlphaFoldDB" id="A0A2T2XGA6"/>
<gene>
    <name evidence="2" type="ORF">C7B46_09630</name>
</gene>
<dbReference type="Proteomes" id="UP000242972">
    <property type="component" value="Unassembled WGS sequence"/>
</dbReference>
<name>A0A2T2XGA6_9FIRM</name>
<dbReference type="Gene3D" id="3.40.720.10">
    <property type="entry name" value="Alkaline Phosphatase, subunit A"/>
    <property type="match status" value="1"/>
</dbReference>
<dbReference type="PANTHER" id="PTHR31956:SF8">
    <property type="entry name" value="ACID PHOSPHATASE PHOA (AFU_ORTHOLOGUE AFUA_1G03570)"/>
    <property type="match status" value="1"/>
</dbReference>
<reference evidence="2 3" key="1">
    <citation type="journal article" date="2014" name="BMC Genomics">
        <title>Comparison of environmental and isolate Sulfobacillus genomes reveals diverse carbon, sulfur, nitrogen, and hydrogen metabolisms.</title>
        <authorList>
            <person name="Justice N.B."/>
            <person name="Norman A."/>
            <person name="Brown C.T."/>
            <person name="Singh A."/>
            <person name="Thomas B.C."/>
            <person name="Banfield J.F."/>
        </authorList>
    </citation>
    <scope>NUCLEOTIDE SEQUENCE [LARGE SCALE GENOMIC DNA]</scope>
    <source>
        <strain evidence="2">AMDSBA4</strain>
    </source>
</reference>
<dbReference type="InterPro" id="IPR007312">
    <property type="entry name" value="Phosphoesterase"/>
</dbReference>
<dbReference type="GO" id="GO:0009395">
    <property type="term" value="P:phospholipid catabolic process"/>
    <property type="evidence" value="ECO:0007669"/>
    <property type="project" value="TreeGrafter"/>
</dbReference>
<proteinExistence type="predicted"/>
<sequence length="352" mass="38630">MSVRLSKIFLGLALVFGVIWMLLRLGAGSSSATTPIEPVAPFRHVVIIMMENHGTLELRDNPNTPYINHLIATYGFDPQYRGVTHPSLPNYLATISGSTQGVWTDNPGRLFGGPTIVSQLQDHHLSWEGVMESIPSPTFEGNWYPEPLAKAHASSAPSIVLYAKKHNPFVFFNSIPRSLLRTHIVNLRTFQRQLAQGHLADFVWITPNLCHDMHGEPNIAAARCPVANNAQLERLGNQFLQQLVPEIMHSPRWQGNSAMFITWDESGAPSGITSVSQYLAAAPGAPKFLGITVGGGLVPLIVITPETRHRTVSIVCNHYSLLKTIENSWHLPYLGKAASPQVPTLVPLVPKG</sequence>
<dbReference type="InterPro" id="IPR017850">
    <property type="entry name" value="Alkaline_phosphatase_core_sf"/>
</dbReference>
<evidence type="ECO:0000313" key="2">
    <source>
        <dbReference type="EMBL" id="PSR33529.1"/>
    </source>
</evidence>
<evidence type="ECO:0000256" key="1">
    <source>
        <dbReference type="ARBA" id="ARBA00022801"/>
    </source>
</evidence>
<evidence type="ECO:0000313" key="3">
    <source>
        <dbReference type="Proteomes" id="UP000242972"/>
    </source>
</evidence>